<evidence type="ECO:0008006" key="4">
    <source>
        <dbReference type="Google" id="ProtNLM"/>
    </source>
</evidence>
<reference evidence="2" key="1">
    <citation type="submission" date="2023-06" db="EMBL/GenBank/DDBJ databases">
        <title>Identification and characterization of horizontal gene transfer across gut microbiota members of farm animals based on homology search.</title>
        <authorList>
            <person name="Schwarzerova J."/>
            <person name="Nykrynova M."/>
            <person name="Jureckova K."/>
            <person name="Cejkova D."/>
            <person name="Rychlik I."/>
        </authorList>
    </citation>
    <scope>NUCLEOTIDE SEQUENCE</scope>
    <source>
        <strain evidence="2">ET39</strain>
    </source>
</reference>
<feature type="chain" id="PRO_5046194166" description="WxL domain-containing protein" evidence="1">
    <location>
        <begin position="26"/>
        <end position="195"/>
    </location>
</feature>
<comment type="caution">
    <text evidence="2">The sequence shown here is derived from an EMBL/GenBank/DDBJ whole genome shotgun (WGS) entry which is preliminary data.</text>
</comment>
<protein>
    <recommendedName>
        <fullName evidence="4">WxL domain-containing protein</fullName>
    </recommendedName>
</protein>
<name>A0ABT7UFT2_9FIRM</name>
<dbReference type="RefSeq" id="WP_289608238.1">
    <property type="nucleotide sequence ID" value="NZ_JAUDCG010000045.1"/>
</dbReference>
<dbReference type="EMBL" id="JAUDCG010000045">
    <property type="protein sequence ID" value="MDM8157795.1"/>
    <property type="molecule type" value="Genomic_DNA"/>
</dbReference>
<keyword evidence="1" id="KW-0732">Signal</keyword>
<evidence type="ECO:0000313" key="3">
    <source>
        <dbReference type="Proteomes" id="UP001529340"/>
    </source>
</evidence>
<keyword evidence="3" id="KW-1185">Reference proteome</keyword>
<sequence>MRKWTGMLAAGLLAVNMITPVSVFAASAGGSSVVTYSPGKSTGTDDGGNLSDWTVDYPVKVVLSDSTIDYASGSKLKFSLVNTNNFNESYSGNSTVQVYAKGHQDILSADYRGKLKMHNSKDQPQETVLMQIGKSSSANVQFAQSGNGNPEYKEKLFDLSRSSLSNESLKAFLCERSGAVKGETYHQTVTWYFTD</sequence>
<organism evidence="2 3">
    <name type="scientific">Amedibacillus dolichus</name>
    <dbReference type="NCBI Taxonomy" id="31971"/>
    <lineage>
        <taxon>Bacteria</taxon>
        <taxon>Bacillati</taxon>
        <taxon>Bacillota</taxon>
        <taxon>Erysipelotrichia</taxon>
        <taxon>Erysipelotrichales</taxon>
        <taxon>Erysipelotrichaceae</taxon>
        <taxon>Amedibacillus</taxon>
    </lineage>
</organism>
<feature type="signal peptide" evidence="1">
    <location>
        <begin position="1"/>
        <end position="25"/>
    </location>
</feature>
<evidence type="ECO:0000256" key="1">
    <source>
        <dbReference type="SAM" id="SignalP"/>
    </source>
</evidence>
<accession>A0ABT7UFT2</accession>
<proteinExistence type="predicted"/>
<evidence type="ECO:0000313" key="2">
    <source>
        <dbReference type="EMBL" id="MDM8157795.1"/>
    </source>
</evidence>
<dbReference type="Proteomes" id="UP001529340">
    <property type="component" value="Unassembled WGS sequence"/>
</dbReference>
<gene>
    <name evidence="2" type="ORF">QUV96_09115</name>
</gene>
<reference evidence="2" key="2">
    <citation type="submission" date="2023-06" db="EMBL/GenBank/DDBJ databases">
        <authorList>
            <person name="Zeman M."/>
            <person name="Kubasova T."/>
            <person name="Jahodarova E."/>
            <person name="Nykrynova M."/>
            <person name="Rychlik I."/>
        </authorList>
    </citation>
    <scope>NUCLEOTIDE SEQUENCE</scope>
    <source>
        <strain evidence="2">ET39</strain>
    </source>
</reference>